<keyword evidence="7 13" id="KW-0460">Magnesium</keyword>
<dbReference type="FunFam" id="3.40.120.10:FF:000015">
    <property type="entry name" value="Phosphoacetylglucosamine mutase"/>
    <property type="match status" value="1"/>
</dbReference>
<evidence type="ECO:0000256" key="6">
    <source>
        <dbReference type="ARBA" id="ARBA00022723"/>
    </source>
</evidence>
<feature type="binding site" description="via phosphate group" evidence="16">
    <location>
        <position position="68"/>
    </location>
    <ligand>
        <name>Mg(2+)</name>
        <dbReference type="ChEBI" id="CHEBI:18420"/>
    </ligand>
</feature>
<dbReference type="InterPro" id="IPR036900">
    <property type="entry name" value="A-D-PHexomutase_C_sf"/>
</dbReference>
<accession>A0A1S3IPZ1</accession>
<gene>
    <name evidence="22" type="primary">LOC106166309</name>
</gene>
<dbReference type="InterPro" id="IPR005843">
    <property type="entry name" value="A-D-PHexomutase_C"/>
</dbReference>
<feature type="domain" description="Alpha-D-phosphohexomutase alpha/beta/alpha" evidence="18">
    <location>
        <begin position="57"/>
        <end position="92"/>
    </location>
</feature>
<feature type="binding site" evidence="15">
    <location>
        <begin position="502"/>
        <end position="506"/>
    </location>
    <ligand>
        <name>substrate</name>
    </ligand>
</feature>
<evidence type="ECO:0000256" key="11">
    <source>
        <dbReference type="ARBA" id="ARBA00060228"/>
    </source>
</evidence>
<dbReference type="AlphaFoldDB" id="A0A1S3IPZ1"/>
<evidence type="ECO:0000256" key="14">
    <source>
        <dbReference type="PIRSR" id="PIRSR016408-1"/>
    </source>
</evidence>
<reference evidence="22" key="1">
    <citation type="journal article" date="2015" name="Nat. Commun.">
        <title>The Lingula genome provides insights into brachiopod evolution and the origin of phosphate biomineralization.</title>
        <authorList>
            <person name="Luo Y.J."/>
            <person name="Takeuchi T."/>
            <person name="Koyanagi R."/>
            <person name="Yamada L."/>
            <person name="Kanda M."/>
            <person name="Khalturina M."/>
            <person name="Fujie M."/>
            <person name="Yamasaki S.I."/>
            <person name="Endo K."/>
            <person name="Satoh N."/>
        </authorList>
    </citation>
    <scope>NUCLEOTIDE SEQUENCE</scope>
</reference>
<evidence type="ECO:0000256" key="9">
    <source>
        <dbReference type="ARBA" id="ARBA00023235"/>
    </source>
</evidence>
<dbReference type="Pfam" id="PF21404">
    <property type="entry name" value="AMG1_III"/>
    <property type="match status" value="1"/>
</dbReference>
<dbReference type="PANTHER" id="PTHR45955:SF1">
    <property type="entry name" value="PHOSPHOACETYLGLUCOSAMINE MUTASE"/>
    <property type="match status" value="1"/>
</dbReference>
<evidence type="ECO:0000256" key="13">
    <source>
        <dbReference type="PIRNR" id="PIRNR016408"/>
    </source>
</evidence>
<dbReference type="KEGG" id="lak:106166309"/>
<dbReference type="UniPathway" id="UPA00113">
    <property type="reaction ID" value="UER00530"/>
</dbReference>
<dbReference type="InterPro" id="IPR016055">
    <property type="entry name" value="A-D-PHexomutase_a/b/a-I/II/III"/>
</dbReference>
<dbReference type="GeneID" id="106166309"/>
<dbReference type="RefSeq" id="XP_013400290.1">
    <property type="nucleotide sequence ID" value="XM_013544836.1"/>
</dbReference>
<dbReference type="Gene3D" id="3.30.310.50">
    <property type="entry name" value="Alpha-D-phosphohexomutase, C-terminal domain"/>
    <property type="match status" value="1"/>
</dbReference>
<dbReference type="SUPFAM" id="SSF53738">
    <property type="entry name" value="Phosphoglucomutase, first 3 domains"/>
    <property type="match status" value="4"/>
</dbReference>
<keyword evidence="5" id="KW-0597">Phosphoprotein</keyword>
<evidence type="ECO:0000256" key="10">
    <source>
        <dbReference type="ARBA" id="ARBA00023277"/>
    </source>
</evidence>
<dbReference type="FunFam" id="3.40.120.10:FF:000013">
    <property type="entry name" value="Phosphoacetylglucosamine mutase"/>
    <property type="match status" value="1"/>
</dbReference>
<dbReference type="CDD" id="cd03086">
    <property type="entry name" value="PGM3"/>
    <property type="match status" value="1"/>
</dbReference>
<feature type="binding site" evidence="15">
    <location>
        <position position="511"/>
    </location>
    <ligand>
        <name>substrate</name>
    </ligand>
</feature>
<comment type="similarity">
    <text evidence="3 13">Belongs to the phosphohexose mutase family.</text>
</comment>
<feature type="domain" description="Alpha-D-phosphohexomutase alpha/beta/alpha" evidence="18">
    <location>
        <begin position="125"/>
        <end position="174"/>
    </location>
</feature>
<keyword evidence="9 13" id="KW-0413">Isomerase</keyword>
<dbReference type="GO" id="GO:0046872">
    <property type="term" value="F:metal ion binding"/>
    <property type="evidence" value="ECO:0007669"/>
    <property type="project" value="UniProtKB-KW"/>
</dbReference>
<protein>
    <recommendedName>
        <fullName evidence="12 13">Phosphoacetylglucosamine mutase</fullName>
        <shortName evidence="13">PAGM</shortName>
        <ecNumber evidence="4 13">5.4.2.3</ecNumber>
    </recommendedName>
    <alternativeName>
        <fullName evidence="13">Acetylglucosamine phosphomutase</fullName>
    </alternativeName>
    <alternativeName>
        <fullName evidence="13">N-acetylglucosamine-phosphate mutase</fullName>
    </alternativeName>
</protein>
<organism evidence="21 22">
    <name type="scientific">Lingula anatina</name>
    <name type="common">Brachiopod</name>
    <name type="synonym">Lingula unguis</name>
    <dbReference type="NCBI Taxonomy" id="7574"/>
    <lineage>
        <taxon>Eukaryota</taxon>
        <taxon>Metazoa</taxon>
        <taxon>Spiralia</taxon>
        <taxon>Lophotrochozoa</taxon>
        <taxon>Brachiopoda</taxon>
        <taxon>Linguliformea</taxon>
        <taxon>Lingulata</taxon>
        <taxon>Lingulida</taxon>
        <taxon>Linguloidea</taxon>
        <taxon>Lingulidae</taxon>
        <taxon>Lingula</taxon>
    </lineage>
</organism>
<dbReference type="FunFam" id="3.40.120.10:FF:000019">
    <property type="entry name" value="Phosphoacetylglucosamine mutase"/>
    <property type="match status" value="1"/>
</dbReference>
<dbReference type="GO" id="GO:0004610">
    <property type="term" value="F:phosphoacetylglucosamine mutase activity"/>
    <property type="evidence" value="ECO:0007669"/>
    <property type="project" value="UniProtKB-UniRule"/>
</dbReference>
<evidence type="ECO:0000259" key="18">
    <source>
        <dbReference type="Pfam" id="PF02878"/>
    </source>
</evidence>
<feature type="domain" description="Phosphoacetylglucosamine mutase AMG1" evidence="19">
    <location>
        <begin position="301"/>
        <end position="441"/>
    </location>
</feature>
<evidence type="ECO:0000256" key="4">
    <source>
        <dbReference type="ARBA" id="ARBA00012731"/>
    </source>
</evidence>
<dbReference type="PIRSF" id="PIRSF016408">
    <property type="entry name" value="PAGM"/>
    <property type="match status" value="1"/>
</dbReference>
<evidence type="ECO:0000259" key="17">
    <source>
        <dbReference type="Pfam" id="PF00408"/>
    </source>
</evidence>
<feature type="domain" description="Phosphoacetylglucosamine mutase AMG1" evidence="20">
    <location>
        <begin position="182"/>
        <end position="287"/>
    </location>
</feature>
<evidence type="ECO:0000256" key="16">
    <source>
        <dbReference type="PIRSR" id="PIRSR016408-3"/>
    </source>
</evidence>
<evidence type="ECO:0000256" key="2">
    <source>
        <dbReference type="ARBA" id="ARBA00004865"/>
    </source>
</evidence>
<evidence type="ECO:0000259" key="19">
    <source>
        <dbReference type="Pfam" id="PF21404"/>
    </source>
</evidence>
<dbReference type="SUPFAM" id="SSF55957">
    <property type="entry name" value="Phosphoglucomutase, C-terminal domain"/>
    <property type="match status" value="1"/>
</dbReference>
<dbReference type="InterPro" id="IPR049023">
    <property type="entry name" value="AMG1_II"/>
</dbReference>
<reference evidence="22" key="2">
    <citation type="submission" date="2025-08" db="UniProtKB">
        <authorList>
            <consortium name="RefSeq"/>
        </authorList>
    </citation>
    <scope>IDENTIFICATION</scope>
</reference>
<evidence type="ECO:0000313" key="21">
    <source>
        <dbReference type="Proteomes" id="UP000085678"/>
    </source>
</evidence>
<dbReference type="FunCoup" id="A0A1S3IPZ1">
    <property type="interactions" value="1350"/>
</dbReference>
<dbReference type="InterPro" id="IPR016657">
    <property type="entry name" value="PAGM"/>
</dbReference>
<dbReference type="Proteomes" id="UP000085678">
    <property type="component" value="Unplaced"/>
</dbReference>
<feature type="binding site" evidence="16">
    <location>
        <position position="284"/>
    </location>
    <ligand>
        <name>Mg(2+)</name>
        <dbReference type="ChEBI" id="CHEBI:18420"/>
    </ligand>
</feature>
<dbReference type="GO" id="GO:0005975">
    <property type="term" value="P:carbohydrate metabolic process"/>
    <property type="evidence" value="ECO:0007669"/>
    <property type="project" value="InterPro"/>
</dbReference>
<comment type="catalytic activity">
    <reaction evidence="1 13">
        <text>N-acetyl-alpha-D-glucosamine 1-phosphate = N-acetyl-D-glucosamine 6-phosphate</text>
        <dbReference type="Rhea" id="RHEA:23804"/>
        <dbReference type="ChEBI" id="CHEBI:57513"/>
        <dbReference type="ChEBI" id="CHEBI:57776"/>
        <dbReference type="EC" id="5.4.2.3"/>
    </reaction>
</comment>
<keyword evidence="21" id="KW-1185">Reference proteome</keyword>
<proteinExistence type="inferred from homology"/>
<dbReference type="EC" id="5.4.2.3" evidence="4 13"/>
<evidence type="ECO:0000256" key="1">
    <source>
        <dbReference type="ARBA" id="ARBA00000558"/>
    </source>
</evidence>
<dbReference type="InterPro" id="IPR005844">
    <property type="entry name" value="A-D-PHexomutase_a/b/a-I"/>
</dbReference>
<feature type="binding site" evidence="16">
    <location>
        <position position="282"/>
    </location>
    <ligand>
        <name>Mg(2+)</name>
        <dbReference type="ChEBI" id="CHEBI:18420"/>
    </ligand>
</feature>
<evidence type="ECO:0000256" key="12">
    <source>
        <dbReference type="ARBA" id="ARBA00070218"/>
    </source>
</evidence>
<dbReference type="OrthoDB" id="1928at2759"/>
<evidence type="ECO:0000256" key="15">
    <source>
        <dbReference type="PIRSR" id="PIRSR016408-2"/>
    </source>
</evidence>
<keyword evidence="10" id="KW-0119">Carbohydrate metabolism</keyword>
<feature type="active site" description="Phosphoserine intermediate" evidence="14">
    <location>
        <position position="68"/>
    </location>
</feature>
<dbReference type="PANTHER" id="PTHR45955">
    <property type="entry name" value="PHOSPHOACETYLGLUCOSAMINE MUTASE"/>
    <property type="match status" value="1"/>
</dbReference>
<evidence type="ECO:0000259" key="20">
    <source>
        <dbReference type="Pfam" id="PF21405"/>
    </source>
</evidence>
<dbReference type="InParanoid" id="A0A1S3IPZ1"/>
<evidence type="ECO:0000256" key="7">
    <source>
        <dbReference type="ARBA" id="ARBA00022842"/>
    </source>
</evidence>
<sequence length="548" mass="60052">MAGTGYFAAVKIAAEKHPRLREKTIQYGTAGFRTKGEELDHVMFRMGVLAALRSQLKRAVIGAMITASHNPEEDNGVKLVDPLGEMLEAAWEKLATKLANVSDSDLPAVLSDIVSSCGIDTAVPAQVFLARDTRPSSPSLAQAIIDGVQAIKGEVKDYGILTTPQLHFMVRCENSQGQYGSQTENGYYTKLSNAFLKLRGHEHQNERYHPQLRLDGANGVGALKIKEMQKHLNNSLQIELFNDGSSGKLNYMCGADYVKVQQTAPNGMPKEARVRCASFDGDADRIVYFYQEKNGTFKLLDGDKIATLVAGYLKELVNSSGLNINLGLVQTAYANGSSTSYITNELQVPVACVPTGVKHLHHKALEYDIGVYFEANGHGTVVFSEKIQDMVLMAANDSSLSKDQEHAARRLLWIIGLINQTVGDAISDLLLVETILHSKGWSIEDWNDAYTDLPNRQLKVKVKDRTVIQTTDAERKTTSPKGLQEAIDALVEKYPDGRAFVRPSGTEDIVRVYAEAETQKNADMLAHEVSVEVYNLAGGVGEKPTPPQ</sequence>
<dbReference type="FunFam" id="3.30.310.50:FF:000003">
    <property type="entry name" value="Phosphoacetylglucosamine mutase"/>
    <property type="match status" value="1"/>
</dbReference>
<feature type="binding site" evidence="16">
    <location>
        <position position="280"/>
    </location>
    <ligand>
        <name>Mg(2+)</name>
        <dbReference type="ChEBI" id="CHEBI:18420"/>
    </ligand>
</feature>
<dbReference type="STRING" id="7574.A0A1S3IPZ1"/>
<dbReference type="Pfam" id="PF02878">
    <property type="entry name" value="PGM_PMM_I"/>
    <property type="match status" value="2"/>
</dbReference>
<dbReference type="Gene3D" id="3.40.120.10">
    <property type="entry name" value="Alpha-D-Glucose-1,6-Bisphosphate, subunit A, domain 3"/>
    <property type="match status" value="2"/>
</dbReference>
<evidence type="ECO:0000256" key="5">
    <source>
        <dbReference type="ARBA" id="ARBA00022553"/>
    </source>
</evidence>
<feature type="binding site" evidence="15">
    <location>
        <begin position="374"/>
        <end position="376"/>
    </location>
    <ligand>
        <name>substrate</name>
    </ligand>
</feature>
<keyword evidence="6 13" id="KW-0479">Metal-binding</keyword>
<name>A0A1S3IPZ1_LINAN</name>
<comment type="cofactor">
    <cofactor evidence="13 16">
        <name>Mg(2+)</name>
        <dbReference type="ChEBI" id="CHEBI:18420"/>
    </cofactor>
    <text evidence="13 16">Binds 1 Mg(2+) ion per subunit.</text>
</comment>
<comment type="pathway">
    <text evidence="2 13">Nucleotide-sugar biosynthesis; UDP-N-acetyl-alpha-D-glucosamine biosynthesis; N-acetyl-alpha-D-glucosamine 1-phosphate from alpha-D-glucosamine 6-phosphate (route I): step 2/2.</text>
</comment>
<keyword evidence="8" id="KW-0007">Acetylation</keyword>
<evidence type="ECO:0000256" key="3">
    <source>
        <dbReference type="ARBA" id="ARBA00010231"/>
    </source>
</evidence>
<dbReference type="GO" id="GO:0006048">
    <property type="term" value="P:UDP-N-acetylglucosamine biosynthetic process"/>
    <property type="evidence" value="ECO:0007669"/>
    <property type="project" value="UniProtKB-UniRule"/>
</dbReference>
<evidence type="ECO:0000256" key="8">
    <source>
        <dbReference type="ARBA" id="ARBA00022990"/>
    </source>
</evidence>
<comment type="function">
    <text evidence="11 13">Catalyzes the conversion of GlcNAc-6-P into GlcNAc-1-P during the synthesis of uridine diphosphate/UDP-GlcNAc, a sugar nucleotide critical to multiple glycosylation pathways including protein N- and O-glycosylation.</text>
</comment>
<dbReference type="InterPro" id="IPR049022">
    <property type="entry name" value="AMG1_III"/>
</dbReference>
<dbReference type="Pfam" id="PF21405">
    <property type="entry name" value="AMG1_II"/>
    <property type="match status" value="1"/>
</dbReference>
<evidence type="ECO:0000313" key="22">
    <source>
        <dbReference type="RefSeq" id="XP_013400290.1"/>
    </source>
</evidence>
<dbReference type="Pfam" id="PF00408">
    <property type="entry name" value="PGM_PMM_IV"/>
    <property type="match status" value="1"/>
</dbReference>
<feature type="domain" description="Alpha-D-phosphohexomutase C-terminal" evidence="17">
    <location>
        <begin position="459"/>
        <end position="529"/>
    </location>
</feature>